<gene>
    <name evidence="2" type="ORF">C7I85_30050</name>
</gene>
<proteinExistence type="predicted"/>
<sequence length="59" mass="6240">MEKEPQAMETFRQISGYAQIALLPLNVTMAILCAGQKEWVKAAGFGVTAAVVAFALLAA</sequence>
<evidence type="ECO:0000313" key="3">
    <source>
        <dbReference type="Proteomes" id="UP000240653"/>
    </source>
</evidence>
<protein>
    <submittedName>
        <fullName evidence="2">Uncharacterized protein</fullName>
    </submittedName>
</protein>
<keyword evidence="1" id="KW-0812">Transmembrane</keyword>
<evidence type="ECO:0000256" key="1">
    <source>
        <dbReference type="SAM" id="Phobius"/>
    </source>
</evidence>
<name>A0A2P7RK40_9HYPH</name>
<dbReference type="EMBL" id="PXYL01000046">
    <property type="protein sequence ID" value="PSJ50525.1"/>
    <property type="molecule type" value="Genomic_DNA"/>
</dbReference>
<reference evidence="2 3" key="1">
    <citation type="submission" date="2018-03" db="EMBL/GenBank/DDBJ databases">
        <title>The draft genome of Mesorhizobium soli JCM 19897.</title>
        <authorList>
            <person name="Li L."/>
            <person name="Liu L."/>
            <person name="Liang L."/>
            <person name="Wang T."/>
            <person name="Zhang X."/>
        </authorList>
    </citation>
    <scope>NUCLEOTIDE SEQUENCE [LARGE SCALE GENOMIC DNA]</scope>
    <source>
        <strain evidence="2 3">JCM 19897</strain>
    </source>
</reference>
<dbReference type="AlphaFoldDB" id="A0A2P7RK40"/>
<accession>A0A2P7RK40</accession>
<evidence type="ECO:0000313" key="2">
    <source>
        <dbReference type="EMBL" id="PSJ50525.1"/>
    </source>
</evidence>
<feature type="transmembrane region" description="Helical" evidence="1">
    <location>
        <begin position="39"/>
        <end position="58"/>
    </location>
</feature>
<organism evidence="2 3">
    <name type="scientific">Pseudaminobacter soli</name>
    <name type="common">ex Li et al. 2025</name>
    <dbReference type="NCBI Taxonomy" id="1295366"/>
    <lineage>
        <taxon>Bacteria</taxon>
        <taxon>Pseudomonadati</taxon>
        <taxon>Pseudomonadota</taxon>
        <taxon>Alphaproteobacteria</taxon>
        <taxon>Hyphomicrobiales</taxon>
        <taxon>Phyllobacteriaceae</taxon>
        <taxon>Pseudaminobacter</taxon>
    </lineage>
</organism>
<dbReference type="Proteomes" id="UP000240653">
    <property type="component" value="Unassembled WGS sequence"/>
</dbReference>
<keyword evidence="3" id="KW-1185">Reference proteome</keyword>
<feature type="transmembrane region" description="Helical" evidence="1">
    <location>
        <begin position="14"/>
        <end position="32"/>
    </location>
</feature>
<keyword evidence="1" id="KW-0472">Membrane</keyword>
<keyword evidence="1" id="KW-1133">Transmembrane helix</keyword>
<comment type="caution">
    <text evidence="2">The sequence shown here is derived from an EMBL/GenBank/DDBJ whole genome shotgun (WGS) entry which is preliminary data.</text>
</comment>